<comment type="cofactor">
    <cofactor evidence="1">
        <name>FAD</name>
        <dbReference type="ChEBI" id="CHEBI:57692"/>
    </cofactor>
</comment>
<evidence type="ECO:0000256" key="1">
    <source>
        <dbReference type="ARBA" id="ARBA00001974"/>
    </source>
</evidence>
<keyword evidence="5" id="KW-0560">Oxidoreductase</keyword>
<evidence type="ECO:0000256" key="4">
    <source>
        <dbReference type="ARBA" id="ARBA00022827"/>
    </source>
</evidence>
<evidence type="ECO:0000256" key="3">
    <source>
        <dbReference type="ARBA" id="ARBA00022630"/>
    </source>
</evidence>
<dbReference type="InterPro" id="IPR036188">
    <property type="entry name" value="FAD/NAD-bd_sf"/>
</dbReference>
<dbReference type="SUPFAM" id="SSF51905">
    <property type="entry name" value="FAD/NAD(P)-binding domain"/>
    <property type="match status" value="1"/>
</dbReference>
<gene>
    <name evidence="7" type="ORF">V5O48_000724</name>
</gene>
<keyword evidence="8" id="KW-1185">Reference proteome</keyword>
<protein>
    <recommendedName>
        <fullName evidence="6">FAD dependent oxidoreductase domain-containing protein</fullName>
    </recommendedName>
</protein>
<evidence type="ECO:0000259" key="6">
    <source>
        <dbReference type="Pfam" id="PF01266"/>
    </source>
</evidence>
<reference evidence="7 8" key="1">
    <citation type="submission" date="2024-02" db="EMBL/GenBank/DDBJ databases">
        <title>A draft genome for the cacao thread blight pathogen Marasmius crinis-equi.</title>
        <authorList>
            <person name="Cohen S.P."/>
            <person name="Baruah I.K."/>
            <person name="Amoako-Attah I."/>
            <person name="Bukari Y."/>
            <person name="Meinhardt L.W."/>
            <person name="Bailey B.A."/>
        </authorList>
    </citation>
    <scope>NUCLEOTIDE SEQUENCE [LARGE SCALE GENOMIC DNA]</scope>
    <source>
        <strain evidence="7 8">GH-76</strain>
    </source>
</reference>
<keyword evidence="3" id="KW-0285">Flavoprotein</keyword>
<dbReference type="InterPro" id="IPR006076">
    <property type="entry name" value="FAD-dep_OxRdtase"/>
</dbReference>
<dbReference type="InterPro" id="IPR045170">
    <property type="entry name" value="MTOX"/>
</dbReference>
<evidence type="ECO:0000313" key="8">
    <source>
        <dbReference type="Proteomes" id="UP001465976"/>
    </source>
</evidence>
<dbReference type="Gene3D" id="3.50.50.60">
    <property type="entry name" value="FAD/NAD(P)-binding domain"/>
    <property type="match status" value="2"/>
</dbReference>
<evidence type="ECO:0000256" key="2">
    <source>
        <dbReference type="ARBA" id="ARBA00010989"/>
    </source>
</evidence>
<evidence type="ECO:0000313" key="7">
    <source>
        <dbReference type="EMBL" id="KAL0581348.1"/>
    </source>
</evidence>
<dbReference type="Pfam" id="PF01266">
    <property type="entry name" value="DAO"/>
    <property type="match status" value="1"/>
</dbReference>
<dbReference type="PANTHER" id="PTHR10961:SF46">
    <property type="entry name" value="PEROXISOMAL SARCOSINE OXIDASE"/>
    <property type="match status" value="1"/>
</dbReference>
<proteinExistence type="inferred from homology"/>
<feature type="domain" description="FAD dependent oxidoreductase" evidence="6">
    <location>
        <begin position="7"/>
        <end position="222"/>
    </location>
</feature>
<sequence>MVLPEHKIVIVGAGCFGISTAYHLLKRGFTDVTVIDRSEVLPARDAASNDFNRIVRTAYADGFYSKLAKEAIDSWRNDATEIWDNSYHESGVLLLGRSSAEGTYVHEAYENDAKQGLRLRRLDTDLSVKETTEEMLGSQASVDFQGLCGYLNYESGWADAGKATAAMTAKVRALGGKVFGGKTVRELIRTNGLTRGVKCTDGSLFNADLVVIATGSWTPSTFPGLGLEGRSLATG</sequence>
<comment type="similarity">
    <text evidence="2">Belongs to the MSOX/MTOX family.</text>
</comment>
<organism evidence="7 8">
    <name type="scientific">Marasmius crinis-equi</name>
    <dbReference type="NCBI Taxonomy" id="585013"/>
    <lineage>
        <taxon>Eukaryota</taxon>
        <taxon>Fungi</taxon>
        <taxon>Dikarya</taxon>
        <taxon>Basidiomycota</taxon>
        <taxon>Agaricomycotina</taxon>
        <taxon>Agaricomycetes</taxon>
        <taxon>Agaricomycetidae</taxon>
        <taxon>Agaricales</taxon>
        <taxon>Marasmiineae</taxon>
        <taxon>Marasmiaceae</taxon>
        <taxon>Marasmius</taxon>
    </lineage>
</organism>
<name>A0ABR3G0K4_9AGAR</name>
<keyword evidence="4" id="KW-0274">FAD</keyword>
<evidence type="ECO:0000256" key="5">
    <source>
        <dbReference type="ARBA" id="ARBA00023002"/>
    </source>
</evidence>
<comment type="caution">
    <text evidence="7">The sequence shown here is derived from an EMBL/GenBank/DDBJ whole genome shotgun (WGS) entry which is preliminary data.</text>
</comment>
<accession>A0ABR3G0K4</accession>
<dbReference type="PANTHER" id="PTHR10961">
    <property type="entry name" value="PEROXISOMAL SARCOSINE OXIDASE"/>
    <property type="match status" value="1"/>
</dbReference>
<dbReference type="Proteomes" id="UP001465976">
    <property type="component" value="Unassembled WGS sequence"/>
</dbReference>
<dbReference type="EMBL" id="JBAHYK010000012">
    <property type="protein sequence ID" value="KAL0581348.1"/>
    <property type="molecule type" value="Genomic_DNA"/>
</dbReference>